<sequence length="99" mass="11353">MTTAMYVLLLVAVVLANSPFLSQKWFGIITLPRKHFGHHLVELAVGYALTGVLAYVFEAQAGPVHQKDWEFFVVTLALFVVFAFPAFVWRYFWHSRNHA</sequence>
<dbReference type="EMBL" id="CP091511">
    <property type="protein sequence ID" value="UOO87866.1"/>
    <property type="molecule type" value="Genomic_DNA"/>
</dbReference>
<evidence type="ECO:0000256" key="1">
    <source>
        <dbReference type="SAM" id="Phobius"/>
    </source>
</evidence>
<evidence type="ECO:0000313" key="3">
    <source>
        <dbReference type="Proteomes" id="UP000832011"/>
    </source>
</evidence>
<accession>A0ABY4DWH2</accession>
<dbReference type="RefSeq" id="WP_058356692.1">
    <property type="nucleotide sequence ID" value="NZ_CABKVG010000009.1"/>
</dbReference>
<keyword evidence="3" id="KW-1185">Reference proteome</keyword>
<proteinExistence type="predicted"/>
<reference evidence="2 3" key="1">
    <citation type="journal article" date="2022" name="Res Sq">
        <title>Evolution of multicellular longitudinally dividing oral cavity symbionts (Neisseriaceae).</title>
        <authorList>
            <person name="Nyongesa S."/>
            <person name="Weber P."/>
            <person name="Bernet E."/>
            <person name="Pullido F."/>
            <person name="Nieckarz M."/>
            <person name="Delaby M."/>
            <person name="Nieves C."/>
            <person name="Viehboeck T."/>
            <person name="Krause N."/>
            <person name="Rivera-Millot A."/>
            <person name="Nakamura A."/>
            <person name="Vischer N."/>
            <person name="VanNieuwenhze M."/>
            <person name="Brun Y."/>
            <person name="Cava F."/>
            <person name="Bulgheresi S."/>
            <person name="Veyrier F."/>
        </authorList>
    </citation>
    <scope>NUCLEOTIDE SEQUENCE [LARGE SCALE GENOMIC DNA]</scope>
    <source>
        <strain evidence="2 3">SN4</strain>
    </source>
</reference>
<dbReference type="Proteomes" id="UP000832011">
    <property type="component" value="Chromosome"/>
</dbReference>
<organism evidence="2 3">
    <name type="scientific">Vitreoscilla massiliensis</name>
    <dbReference type="NCBI Taxonomy" id="1689272"/>
    <lineage>
        <taxon>Bacteria</taxon>
        <taxon>Pseudomonadati</taxon>
        <taxon>Pseudomonadota</taxon>
        <taxon>Betaproteobacteria</taxon>
        <taxon>Neisseriales</taxon>
        <taxon>Neisseriaceae</taxon>
        <taxon>Vitreoscilla</taxon>
    </lineage>
</organism>
<gene>
    <name evidence="2" type="ORF">LVJ82_10215</name>
</gene>
<dbReference type="Pfam" id="PF10993">
    <property type="entry name" value="DUF2818"/>
    <property type="match status" value="1"/>
</dbReference>
<keyword evidence="1" id="KW-1133">Transmembrane helix</keyword>
<dbReference type="PIRSF" id="PIRSF019883">
    <property type="entry name" value="UCP019883"/>
    <property type="match status" value="1"/>
</dbReference>
<feature type="transmembrane region" description="Helical" evidence="1">
    <location>
        <begin position="38"/>
        <end position="57"/>
    </location>
</feature>
<keyword evidence="1" id="KW-0812">Transmembrane</keyword>
<protein>
    <submittedName>
        <fullName evidence="2">DUF2818 family protein</fullName>
    </submittedName>
</protein>
<dbReference type="InterPro" id="IPR016768">
    <property type="entry name" value="UCP019883"/>
</dbReference>
<name>A0ABY4DWH2_9NEIS</name>
<feature type="transmembrane region" description="Helical" evidence="1">
    <location>
        <begin position="69"/>
        <end position="92"/>
    </location>
</feature>
<keyword evidence="1" id="KW-0472">Membrane</keyword>
<evidence type="ECO:0000313" key="2">
    <source>
        <dbReference type="EMBL" id="UOO87866.1"/>
    </source>
</evidence>